<dbReference type="GO" id="GO:0016746">
    <property type="term" value="F:acyltransferase activity"/>
    <property type="evidence" value="ECO:0007669"/>
    <property type="project" value="UniProtKB-KW"/>
</dbReference>
<keyword evidence="2" id="KW-0808">Transferase</keyword>
<dbReference type="VEuPathDB" id="TriTrypDB:ADEAN_000652100"/>
<accession>A0A7G2CGM3</accession>
<dbReference type="InterPro" id="IPR039551">
    <property type="entry name" value="Cho/carn_acyl_trans"/>
</dbReference>
<gene>
    <name evidence="2" type="ORF">ADEAN_000652100</name>
</gene>
<keyword evidence="2" id="KW-0012">Acyltransferase</keyword>
<evidence type="ECO:0000259" key="1">
    <source>
        <dbReference type="Pfam" id="PF00755"/>
    </source>
</evidence>
<evidence type="ECO:0000313" key="3">
    <source>
        <dbReference type="Proteomes" id="UP000515908"/>
    </source>
</evidence>
<reference evidence="2 3" key="1">
    <citation type="submission" date="2020-08" db="EMBL/GenBank/DDBJ databases">
        <authorList>
            <person name="Newling K."/>
            <person name="Davey J."/>
            <person name="Forrester S."/>
        </authorList>
    </citation>
    <scope>NUCLEOTIDE SEQUENCE [LARGE SCALE GENOMIC DNA]</scope>
    <source>
        <strain evidence="3">Crithidia deanei Carvalho (ATCC PRA-265)</strain>
    </source>
</reference>
<organism evidence="2 3">
    <name type="scientific">Angomonas deanei</name>
    <dbReference type="NCBI Taxonomy" id="59799"/>
    <lineage>
        <taxon>Eukaryota</taxon>
        <taxon>Discoba</taxon>
        <taxon>Euglenozoa</taxon>
        <taxon>Kinetoplastea</taxon>
        <taxon>Metakinetoplastina</taxon>
        <taxon>Trypanosomatida</taxon>
        <taxon>Trypanosomatidae</taxon>
        <taxon>Strigomonadinae</taxon>
        <taxon>Angomonas</taxon>
    </lineage>
</organism>
<dbReference type="Pfam" id="PF00755">
    <property type="entry name" value="Carn_acyltransf"/>
    <property type="match status" value="1"/>
</dbReference>
<dbReference type="AlphaFoldDB" id="A0A7G2CGM3"/>
<dbReference type="InterPro" id="IPR042231">
    <property type="entry name" value="Cho/carn_acyl_trans_2"/>
</dbReference>
<dbReference type="EMBL" id="LR877156">
    <property type="protein sequence ID" value="CAD2219028.1"/>
    <property type="molecule type" value="Genomic_DNA"/>
</dbReference>
<keyword evidence="3" id="KW-1185">Reference proteome</keyword>
<protein>
    <submittedName>
        <fullName evidence="2">Choline/Carnitine o-acyltransferase, putative</fullName>
    </submittedName>
</protein>
<sequence>MSSKKKSTKEKNVSDEAVKSVKDVLLPSQHAAVATREHLLPYTRYVNMVCGRRVAEGEADTPIEEDGRDDAVWRGLISRERSCASYPFHEISLDCSPLREETEESDASDNMGFAARLVRRIVQAHIRDCHELRANSFVLGSSVYGTPSSDGKERPTVTTFTHVCSRHINVCCGLFYYKLVILEDNGELRSVASLRTALDAIVKDAEAEAGKALSTRNVSESVKSDLQGFERIIANLSKLNVDFEADVMRRLRETSDINCHSLDSLEFGLFTLVLEGAACSWLHSGLSVYIPSSEADGWTATFRVQALLVSAERALQFIHRVVSQAGEPEVASPSPLTAVEEAKKGRTVGEGAEGLLFWLPEKHRVPLWPYPEAAERPAVQSLSVSAGAPLLFPNYLLLLLTATVKCLAADRAPRVCLVAQTSKNTLSSVRLYSKEIEHYLQVLASDSLLITKDVRQVAKQRAIQSVEALVEQFARSCADPRVGREEDALVSSEPADVSVSTVFLTRPYLNFECHCHRKLDCWTDFSAHASLHVTCVVEQEAARGLNGSVVRDTKFSTDNADFEDFANVAEGELSPVM</sequence>
<proteinExistence type="predicted"/>
<feature type="domain" description="Choline/carnitine acyltransferase" evidence="1">
    <location>
        <begin position="159"/>
        <end position="277"/>
    </location>
</feature>
<dbReference type="Proteomes" id="UP000515908">
    <property type="component" value="Chromosome 12"/>
</dbReference>
<dbReference type="Gene3D" id="3.30.559.70">
    <property type="entry name" value="Choline/Carnitine o-acyltransferase, domain 2"/>
    <property type="match status" value="1"/>
</dbReference>
<dbReference type="SUPFAM" id="SSF52777">
    <property type="entry name" value="CoA-dependent acyltransferases"/>
    <property type="match status" value="1"/>
</dbReference>
<name>A0A7G2CGM3_9TRYP</name>
<evidence type="ECO:0000313" key="2">
    <source>
        <dbReference type="EMBL" id="CAD2219028.1"/>
    </source>
</evidence>